<evidence type="ECO:0000313" key="3">
    <source>
        <dbReference type="Proteomes" id="UP000184148"/>
    </source>
</evidence>
<protein>
    <submittedName>
        <fullName evidence="2">DnaB-like helicase C terminal domain-containing protein</fullName>
    </submittedName>
</protein>
<dbReference type="PANTHER" id="PTHR30153:SF2">
    <property type="entry name" value="REPLICATIVE DNA HELICASE"/>
    <property type="match status" value="1"/>
</dbReference>
<keyword evidence="3" id="KW-1185">Reference proteome</keyword>
<dbReference type="GO" id="GO:0005524">
    <property type="term" value="F:ATP binding"/>
    <property type="evidence" value="ECO:0007669"/>
    <property type="project" value="InterPro"/>
</dbReference>
<proteinExistence type="predicted"/>
<dbReference type="GO" id="GO:0005829">
    <property type="term" value="C:cytosol"/>
    <property type="evidence" value="ECO:0007669"/>
    <property type="project" value="TreeGrafter"/>
</dbReference>
<dbReference type="GO" id="GO:0006260">
    <property type="term" value="P:DNA replication"/>
    <property type="evidence" value="ECO:0007669"/>
    <property type="project" value="InterPro"/>
</dbReference>
<dbReference type="SUPFAM" id="SSF52540">
    <property type="entry name" value="P-loop containing nucleoside triphosphate hydrolases"/>
    <property type="match status" value="1"/>
</dbReference>
<keyword evidence="2" id="KW-0547">Nucleotide-binding</keyword>
<dbReference type="InterPro" id="IPR007694">
    <property type="entry name" value="DNA_helicase_DnaB-like_C"/>
</dbReference>
<dbReference type="Gene3D" id="3.40.50.300">
    <property type="entry name" value="P-loop containing nucleotide triphosphate hydrolases"/>
    <property type="match status" value="1"/>
</dbReference>
<feature type="domain" description="SF4 helicase" evidence="1">
    <location>
        <begin position="60"/>
        <end position="317"/>
    </location>
</feature>
<dbReference type="AlphaFoldDB" id="A0A1M5D460"/>
<sequence length="352" mass="39329">MGIKSSTTAEEGKFYKPVTLPEQIGFGELLTRAEKTLTEKREKIKKTGRPTVYPSFGEDMKTMTEFFGGIQPGMYALGGEPGLGKTFMALFLAHRYLIAEKDTCVVWVDVSETRPVDLLATRMACIHTRKNPYIFERALAEPKEFADIASTALAAIGDRFTIVEAKQNTTIAHIRAVVYKLMVRTKAKHCMVVLDFVQKFAQFAAGGIYSDIRQRVIHVVAAMTELVKNTNGPVILVSSLSKGAYRRGITDASIADFKETGDVEYTVDAGIQLRWADDTRNQEKDSAVKVLDAWIVKNRWGPTGKVRLFSVRTEARYTETDPGDIKMPHLLHDDEIGELLLDLIDDSKELPF</sequence>
<evidence type="ECO:0000259" key="1">
    <source>
        <dbReference type="Pfam" id="PF03796"/>
    </source>
</evidence>
<gene>
    <name evidence="2" type="ORF">SAMN02745133_03104</name>
</gene>
<organism evidence="2 3">
    <name type="scientific">Desulforamulus putei DSM 12395</name>
    <dbReference type="NCBI Taxonomy" id="1121429"/>
    <lineage>
        <taxon>Bacteria</taxon>
        <taxon>Bacillati</taxon>
        <taxon>Bacillota</taxon>
        <taxon>Clostridia</taxon>
        <taxon>Eubacteriales</taxon>
        <taxon>Peptococcaceae</taxon>
        <taxon>Desulforamulus</taxon>
    </lineage>
</organism>
<dbReference type="InterPro" id="IPR027417">
    <property type="entry name" value="P-loop_NTPase"/>
</dbReference>
<dbReference type="Pfam" id="PF03796">
    <property type="entry name" value="DnaB_C"/>
    <property type="match status" value="1"/>
</dbReference>
<name>A0A1M5D460_9FIRM</name>
<keyword evidence="2" id="KW-0378">Hydrolase</keyword>
<dbReference type="Proteomes" id="UP000184148">
    <property type="component" value="Unassembled WGS sequence"/>
</dbReference>
<dbReference type="EMBL" id="FQUY01000042">
    <property type="protein sequence ID" value="SHF61768.1"/>
    <property type="molecule type" value="Genomic_DNA"/>
</dbReference>
<keyword evidence="2" id="KW-0347">Helicase</keyword>
<accession>A0A1M5D460</accession>
<evidence type="ECO:0000313" key="2">
    <source>
        <dbReference type="EMBL" id="SHF61768.1"/>
    </source>
</evidence>
<dbReference type="PANTHER" id="PTHR30153">
    <property type="entry name" value="REPLICATIVE DNA HELICASE DNAB"/>
    <property type="match status" value="1"/>
</dbReference>
<reference evidence="3" key="1">
    <citation type="submission" date="2016-11" db="EMBL/GenBank/DDBJ databases">
        <authorList>
            <person name="Varghese N."/>
            <person name="Submissions S."/>
        </authorList>
    </citation>
    <scope>NUCLEOTIDE SEQUENCE [LARGE SCALE GENOMIC DNA]</scope>
    <source>
        <strain evidence="3">DSM 12395</strain>
    </source>
</reference>
<dbReference type="STRING" id="1121429.SAMN02745133_03104"/>
<dbReference type="GO" id="GO:0003678">
    <property type="term" value="F:DNA helicase activity"/>
    <property type="evidence" value="ECO:0007669"/>
    <property type="project" value="InterPro"/>
</dbReference>
<keyword evidence="2" id="KW-0067">ATP-binding</keyword>